<comment type="cofactor">
    <cofactor evidence="1">
        <name>[4Fe-4S] cluster</name>
        <dbReference type="ChEBI" id="CHEBI:49883"/>
    </cofactor>
</comment>
<evidence type="ECO:0000256" key="7">
    <source>
        <dbReference type="ARBA" id="ARBA00023004"/>
    </source>
</evidence>
<keyword evidence="6 10" id="KW-0479">Metal-binding</keyword>
<dbReference type="InterPro" id="IPR034505">
    <property type="entry name" value="Coproporphyrinogen-III_oxidase"/>
</dbReference>
<proteinExistence type="inferred from homology"/>
<dbReference type="InterPro" id="IPR007197">
    <property type="entry name" value="rSAM"/>
</dbReference>
<dbReference type="AlphaFoldDB" id="A0A0M2RBE8"/>
<evidence type="ECO:0000313" key="12">
    <source>
        <dbReference type="EMBL" id="KKJ77325.1"/>
    </source>
</evidence>
<dbReference type="Proteomes" id="UP000034491">
    <property type="component" value="Unassembled WGS sequence"/>
</dbReference>
<dbReference type="EMBL" id="LANI01000005">
    <property type="protein sequence ID" value="KKJ77325.1"/>
    <property type="molecule type" value="Genomic_DNA"/>
</dbReference>
<dbReference type="PANTHER" id="PTHR13932">
    <property type="entry name" value="COPROPORPHYRINIGEN III OXIDASE"/>
    <property type="match status" value="1"/>
</dbReference>
<keyword evidence="9 10" id="KW-0143">Chaperone</keyword>
<keyword evidence="5 10" id="KW-0949">S-adenosyl-L-methionine</keyword>
<keyword evidence="13" id="KW-1185">Reference proteome</keyword>
<dbReference type="NCBIfam" id="TIGR00539">
    <property type="entry name" value="hemN_rel"/>
    <property type="match status" value="1"/>
</dbReference>
<dbReference type="InterPro" id="IPR058240">
    <property type="entry name" value="rSAM_sf"/>
</dbReference>
<keyword evidence="4 10" id="KW-0349">Heme</keyword>
<dbReference type="GO" id="GO:0006779">
    <property type="term" value="P:porphyrin-containing compound biosynthetic process"/>
    <property type="evidence" value="ECO:0007669"/>
    <property type="project" value="InterPro"/>
</dbReference>
<organism evidence="12 13">
    <name type="scientific">Kiloniella litopenaei</name>
    <dbReference type="NCBI Taxonomy" id="1549748"/>
    <lineage>
        <taxon>Bacteria</taxon>
        <taxon>Pseudomonadati</taxon>
        <taxon>Pseudomonadota</taxon>
        <taxon>Alphaproteobacteria</taxon>
        <taxon>Rhodospirillales</taxon>
        <taxon>Kiloniellaceae</taxon>
        <taxon>Kiloniella</taxon>
    </lineage>
</organism>
<keyword evidence="10" id="KW-0004">4Fe-4S</keyword>
<keyword evidence="10" id="KW-0963">Cytoplasm</keyword>
<dbReference type="InterPro" id="IPR006638">
    <property type="entry name" value="Elp3/MiaA/NifB-like_rSAM"/>
</dbReference>
<dbReference type="InterPro" id="IPR013785">
    <property type="entry name" value="Aldolase_TIM"/>
</dbReference>
<dbReference type="Gene3D" id="3.20.20.70">
    <property type="entry name" value="Aldolase class I"/>
    <property type="match status" value="1"/>
</dbReference>
<dbReference type="GO" id="GO:0051539">
    <property type="term" value="F:4 iron, 4 sulfur cluster binding"/>
    <property type="evidence" value="ECO:0007669"/>
    <property type="project" value="UniProtKB-UniRule"/>
</dbReference>
<accession>A0A0M2RBE8</accession>
<reference evidence="12 13" key="1">
    <citation type="submission" date="2015-03" db="EMBL/GenBank/DDBJ databases">
        <title>Genome sequence of Kiloniella sp. P1-1, isolated from the gut microflora of Pacific white shrimp, Penaeus vannamei.</title>
        <authorList>
            <person name="Shao Z."/>
            <person name="Wang L."/>
            <person name="Li X."/>
        </authorList>
    </citation>
    <scope>NUCLEOTIDE SEQUENCE [LARGE SCALE GENOMIC DNA]</scope>
    <source>
        <strain evidence="12 13">P1-1</strain>
    </source>
</reference>
<dbReference type="SMART" id="SM00729">
    <property type="entry name" value="Elp3"/>
    <property type="match status" value="1"/>
</dbReference>
<dbReference type="SFLD" id="SFLDF00288">
    <property type="entry name" value="HemN-like__clustered_with_nucl"/>
    <property type="match status" value="1"/>
</dbReference>
<gene>
    <name evidence="12" type="ORF">WH95_09090</name>
</gene>
<dbReference type="GO" id="GO:0046872">
    <property type="term" value="F:metal ion binding"/>
    <property type="evidence" value="ECO:0007669"/>
    <property type="project" value="UniProtKB-UniRule"/>
</dbReference>
<dbReference type="SFLD" id="SFLDS00029">
    <property type="entry name" value="Radical_SAM"/>
    <property type="match status" value="1"/>
</dbReference>
<evidence type="ECO:0000256" key="4">
    <source>
        <dbReference type="ARBA" id="ARBA00022617"/>
    </source>
</evidence>
<comment type="function">
    <text evidence="10">Probably acts as a heme chaperone, transferring heme to an unknown acceptor. Binds one molecule of heme per monomer, possibly covalently. Binds 1 [4Fe-4S] cluster. The cluster is coordinated with 3 cysteines and an exchangeable S-adenosyl-L-methionine.</text>
</comment>
<sequence>MPAAAQRGFGIYIHWPFCLKKCPYCDFNSHVREEVSQERWRAALLQELDHYAQLLKASGGTGRIVSSVFFGGGTPSLMAPETAEALIQRIRKHWPCHNDLEITLEANPTSVESNKFAAFAQAGINRISLGIQSLNDQDLQFLGREHSAAEALKAIDVARQNFERFSFDLIYARPEQNKQSWQEELKRALAEGTRHLSLYQLTIEENTPFHGARRRGEFKELNPDTAAELYDITNDVMTRHGMPNYEISNYAHPGEESRHNLTYWKYGDYIGIGPGAHGRLTLTDSSSLGKKIATRQHRAPEIWLSTVEQAGHATRTYDSISDTERFEEMLMMGLRLSEGIKRADLCNETGQDLTNLIEQKKIEQLEQEGLLFLDDVRIAATSEGRTRLNSVLSYLLA</sequence>
<dbReference type="InterPro" id="IPR004559">
    <property type="entry name" value="HemW-like"/>
</dbReference>
<dbReference type="Pfam" id="PF04055">
    <property type="entry name" value="Radical_SAM"/>
    <property type="match status" value="1"/>
</dbReference>
<dbReference type="STRING" id="1549748.WH95_09090"/>
<dbReference type="Pfam" id="PF06969">
    <property type="entry name" value="HemN_C"/>
    <property type="match status" value="1"/>
</dbReference>
<feature type="domain" description="Radical SAM core" evidence="11">
    <location>
        <begin position="3"/>
        <end position="243"/>
    </location>
</feature>
<dbReference type="SFLD" id="SFLDG01065">
    <property type="entry name" value="anaerobic_coproporphyrinogen-I"/>
    <property type="match status" value="1"/>
</dbReference>
<keyword evidence="8 10" id="KW-0411">Iron-sulfur</keyword>
<dbReference type="SUPFAM" id="SSF102114">
    <property type="entry name" value="Radical SAM enzymes"/>
    <property type="match status" value="1"/>
</dbReference>
<protein>
    <recommendedName>
        <fullName evidence="3 10">Heme chaperone HemW</fullName>
    </recommendedName>
</protein>
<evidence type="ECO:0000256" key="2">
    <source>
        <dbReference type="ARBA" id="ARBA00006100"/>
    </source>
</evidence>
<evidence type="ECO:0000256" key="1">
    <source>
        <dbReference type="ARBA" id="ARBA00001966"/>
    </source>
</evidence>
<dbReference type="OrthoDB" id="9808022at2"/>
<dbReference type="PROSITE" id="PS51918">
    <property type="entry name" value="RADICAL_SAM"/>
    <property type="match status" value="1"/>
</dbReference>
<name>A0A0M2RBE8_9PROT</name>
<evidence type="ECO:0000256" key="9">
    <source>
        <dbReference type="ARBA" id="ARBA00023186"/>
    </source>
</evidence>
<evidence type="ECO:0000256" key="10">
    <source>
        <dbReference type="RuleBase" id="RU364116"/>
    </source>
</evidence>
<comment type="similarity">
    <text evidence="2">Belongs to the anaerobic coproporphyrinogen-III oxidase family. HemW subfamily.</text>
</comment>
<dbReference type="SFLD" id="SFLDF00562">
    <property type="entry name" value="HemN-like__clustered_with_heat"/>
    <property type="match status" value="1"/>
</dbReference>
<comment type="subcellular location">
    <subcellularLocation>
        <location evidence="10">Cytoplasm</location>
    </subcellularLocation>
</comment>
<evidence type="ECO:0000256" key="5">
    <source>
        <dbReference type="ARBA" id="ARBA00022691"/>
    </source>
</evidence>
<keyword evidence="7 10" id="KW-0408">Iron</keyword>
<dbReference type="GO" id="GO:0004109">
    <property type="term" value="F:coproporphyrinogen oxidase activity"/>
    <property type="evidence" value="ECO:0007669"/>
    <property type="project" value="InterPro"/>
</dbReference>
<evidence type="ECO:0000256" key="6">
    <source>
        <dbReference type="ARBA" id="ARBA00022723"/>
    </source>
</evidence>
<dbReference type="PATRIC" id="fig|1549748.8.peg.3837"/>
<dbReference type="CDD" id="cd01335">
    <property type="entry name" value="Radical_SAM"/>
    <property type="match status" value="1"/>
</dbReference>
<dbReference type="PANTHER" id="PTHR13932:SF5">
    <property type="entry name" value="RADICAL S-ADENOSYL METHIONINE DOMAIN-CONTAINING PROTEIN 1, MITOCHONDRIAL"/>
    <property type="match status" value="1"/>
</dbReference>
<comment type="caution">
    <text evidence="12">The sequence shown here is derived from an EMBL/GenBank/DDBJ whole genome shotgun (WGS) entry which is preliminary data.</text>
</comment>
<evidence type="ECO:0000256" key="8">
    <source>
        <dbReference type="ARBA" id="ARBA00023014"/>
    </source>
</evidence>
<evidence type="ECO:0000313" key="13">
    <source>
        <dbReference type="Proteomes" id="UP000034491"/>
    </source>
</evidence>
<dbReference type="InterPro" id="IPR010723">
    <property type="entry name" value="HemN_C"/>
</dbReference>
<evidence type="ECO:0000259" key="11">
    <source>
        <dbReference type="PROSITE" id="PS51918"/>
    </source>
</evidence>
<evidence type="ECO:0000256" key="3">
    <source>
        <dbReference type="ARBA" id="ARBA00017228"/>
    </source>
</evidence>
<dbReference type="GO" id="GO:0005737">
    <property type="term" value="C:cytoplasm"/>
    <property type="evidence" value="ECO:0007669"/>
    <property type="project" value="UniProtKB-SubCell"/>
</dbReference>